<evidence type="ECO:0000256" key="3">
    <source>
        <dbReference type="ARBA" id="ARBA00023015"/>
    </source>
</evidence>
<dbReference type="GO" id="GO:0045893">
    <property type="term" value="P:positive regulation of DNA-templated transcription"/>
    <property type="evidence" value="ECO:0007669"/>
    <property type="project" value="TreeGrafter"/>
</dbReference>
<dbReference type="GeneTree" id="ENSGT00390000003821"/>
<comment type="subcellular location">
    <subcellularLocation>
        <location evidence="1">Nucleus</location>
    </subcellularLocation>
</comment>
<reference evidence="7" key="2">
    <citation type="submission" date="2025-08" db="UniProtKB">
        <authorList>
            <consortium name="Ensembl"/>
        </authorList>
    </citation>
    <scope>IDENTIFICATION</scope>
</reference>
<dbReference type="SUPFAM" id="SSF50978">
    <property type="entry name" value="WD40 repeat-like"/>
    <property type="match status" value="1"/>
</dbReference>
<dbReference type="AlphaFoldDB" id="A0A7N9IAC5"/>
<accession>A0A7N9IAC5</accession>
<evidence type="ECO:0000313" key="7">
    <source>
        <dbReference type="Ensembl" id="ENSMFAP00000048939.1"/>
    </source>
</evidence>
<sequence>MCDLRRPAAGGMMDLAYVCEWEKWSKSTHCPSVPLACAWSCRNLIAFTMDLRSDDQDLTRMIHILDTEHPWDLHSIPSDHREAITCLEWDQSGEAPVPLPLSAPCDSAPQFRVDTARVGGGHLGSGSDSTPPCVSVLTDGGVSVTFLAKAPQPPRCVPLRLLALGLLQELGGPPGGMQWTRSFLSSLPESLPRDRRCHRMAAVHTAPASCHGGPPGHTPHRAVPFVCVSCFW</sequence>
<dbReference type="Proteomes" id="UP000233100">
    <property type="component" value="Chromosome 19"/>
</dbReference>
<protein>
    <submittedName>
        <fullName evidence="7">Mediator complex subunit 16</fullName>
    </submittedName>
</protein>
<dbReference type="PANTHER" id="PTHR13224">
    <property type="entry name" value="THYROID HORMONE RECEPTOR-ASSOCIATED PROTEIN-RELATED"/>
    <property type="match status" value="1"/>
</dbReference>
<dbReference type="PANTHER" id="PTHR13224:SF6">
    <property type="entry name" value="MEDIATOR OF RNA POLYMERASE II TRANSCRIPTION SUBUNIT 16"/>
    <property type="match status" value="1"/>
</dbReference>
<dbReference type="Ensembl" id="ENSMFAT00000098537.1">
    <property type="protein sequence ID" value="ENSMFAP00000048939.1"/>
    <property type="gene ID" value="ENSMFAG00000002300.2"/>
</dbReference>
<organism evidence="7 8">
    <name type="scientific">Macaca fascicularis</name>
    <name type="common">Crab-eating macaque</name>
    <name type="synonym">Cynomolgus monkey</name>
    <dbReference type="NCBI Taxonomy" id="9541"/>
    <lineage>
        <taxon>Eukaryota</taxon>
        <taxon>Metazoa</taxon>
        <taxon>Chordata</taxon>
        <taxon>Craniata</taxon>
        <taxon>Vertebrata</taxon>
        <taxon>Euteleostomi</taxon>
        <taxon>Mammalia</taxon>
        <taxon>Eutheria</taxon>
        <taxon>Euarchontoglires</taxon>
        <taxon>Primates</taxon>
        <taxon>Haplorrhini</taxon>
        <taxon>Catarrhini</taxon>
        <taxon>Cercopithecidae</taxon>
        <taxon>Cercopithecinae</taxon>
        <taxon>Macaca</taxon>
    </lineage>
</organism>
<reference evidence="7" key="3">
    <citation type="submission" date="2025-09" db="UniProtKB">
        <authorList>
            <consortium name="Ensembl"/>
        </authorList>
    </citation>
    <scope>IDENTIFICATION</scope>
</reference>
<dbReference type="InterPro" id="IPR048338">
    <property type="entry name" value="Mediator_Med16"/>
</dbReference>
<evidence type="ECO:0000256" key="6">
    <source>
        <dbReference type="ARBA" id="ARBA00023242"/>
    </source>
</evidence>
<keyword evidence="8" id="KW-1185">Reference proteome</keyword>
<keyword evidence="6" id="KW-0539">Nucleus</keyword>
<reference evidence="7 8" key="1">
    <citation type="submission" date="2013-03" db="EMBL/GenBank/DDBJ databases">
        <authorList>
            <person name="Warren W."/>
            <person name="Wilson R.K."/>
        </authorList>
    </citation>
    <scope>NUCLEOTIDE SEQUENCE</scope>
</reference>
<evidence type="ECO:0000313" key="8">
    <source>
        <dbReference type="Proteomes" id="UP000233100"/>
    </source>
</evidence>
<keyword evidence="4" id="KW-0010">Activator</keyword>
<keyword evidence="5" id="KW-0804">Transcription</keyword>
<evidence type="ECO:0000256" key="1">
    <source>
        <dbReference type="ARBA" id="ARBA00004123"/>
    </source>
</evidence>
<dbReference type="InterPro" id="IPR036322">
    <property type="entry name" value="WD40_repeat_dom_sf"/>
</dbReference>
<proteinExistence type="inferred from homology"/>
<evidence type="ECO:0000256" key="2">
    <source>
        <dbReference type="ARBA" id="ARBA00006543"/>
    </source>
</evidence>
<dbReference type="GO" id="GO:0016592">
    <property type="term" value="C:mediator complex"/>
    <property type="evidence" value="ECO:0007669"/>
    <property type="project" value="TreeGrafter"/>
</dbReference>
<comment type="similarity">
    <text evidence="2">Belongs to the Mediator complex subunit 16 family.</text>
</comment>
<evidence type="ECO:0000256" key="5">
    <source>
        <dbReference type="ARBA" id="ARBA00023163"/>
    </source>
</evidence>
<evidence type="ECO:0000256" key="4">
    <source>
        <dbReference type="ARBA" id="ARBA00023159"/>
    </source>
</evidence>
<gene>
    <name evidence="7" type="primary">MED16</name>
</gene>
<keyword evidence="3" id="KW-0805">Transcription regulation</keyword>
<dbReference type="Bgee" id="ENSMFAG00000002300">
    <property type="expression patterns" value="Expressed in skeletal muscle tissue and 13 other cell types or tissues"/>
</dbReference>
<name>A0A7N9IAC5_MACFA</name>